<feature type="transmembrane region" description="Helical" evidence="7">
    <location>
        <begin position="113"/>
        <end position="136"/>
    </location>
</feature>
<dbReference type="NCBIfam" id="TIGR00879">
    <property type="entry name" value="SP"/>
    <property type="match status" value="1"/>
</dbReference>
<evidence type="ECO:0000259" key="8">
    <source>
        <dbReference type="PROSITE" id="PS50850"/>
    </source>
</evidence>
<comment type="similarity">
    <text evidence="6">Belongs to the major facilitator superfamily. Sugar transporter (TC 2.A.1.1) family.</text>
</comment>
<dbReference type="Pfam" id="PF00083">
    <property type="entry name" value="Sugar_tr"/>
    <property type="match status" value="1"/>
</dbReference>
<dbReference type="InterPro" id="IPR020846">
    <property type="entry name" value="MFS_dom"/>
</dbReference>
<evidence type="ECO:0000256" key="6">
    <source>
        <dbReference type="RuleBase" id="RU003346"/>
    </source>
</evidence>
<evidence type="ECO:0000313" key="10">
    <source>
        <dbReference type="Proteomes" id="UP000625711"/>
    </source>
</evidence>
<name>A0A834ISL5_RHYFE</name>
<evidence type="ECO:0000256" key="7">
    <source>
        <dbReference type="SAM" id="Phobius"/>
    </source>
</evidence>
<feature type="transmembrane region" description="Helical" evidence="7">
    <location>
        <begin position="302"/>
        <end position="322"/>
    </location>
</feature>
<dbReference type="GO" id="GO:0016020">
    <property type="term" value="C:membrane"/>
    <property type="evidence" value="ECO:0007669"/>
    <property type="project" value="UniProtKB-SubCell"/>
</dbReference>
<feature type="transmembrane region" description="Helical" evidence="7">
    <location>
        <begin position="237"/>
        <end position="260"/>
    </location>
</feature>
<dbReference type="InterPro" id="IPR036259">
    <property type="entry name" value="MFS_trans_sf"/>
</dbReference>
<feature type="transmembrane region" description="Helical" evidence="7">
    <location>
        <begin position="407"/>
        <end position="426"/>
    </location>
</feature>
<accession>A0A834ISL5</accession>
<evidence type="ECO:0000256" key="1">
    <source>
        <dbReference type="ARBA" id="ARBA00004141"/>
    </source>
</evidence>
<keyword evidence="2 7" id="KW-0812">Transmembrane</keyword>
<protein>
    <recommendedName>
        <fullName evidence="8">Major facilitator superfamily (MFS) profile domain-containing protein</fullName>
    </recommendedName>
</protein>
<evidence type="ECO:0000256" key="5">
    <source>
        <dbReference type="ARBA" id="ARBA00023180"/>
    </source>
</evidence>
<dbReference type="InterPro" id="IPR003663">
    <property type="entry name" value="Sugar/inositol_transpt"/>
</dbReference>
<proteinExistence type="inferred from homology"/>
<feature type="transmembrane region" description="Helical" evidence="7">
    <location>
        <begin position="272"/>
        <end position="290"/>
    </location>
</feature>
<keyword evidence="5" id="KW-0325">Glycoprotein</keyword>
<dbReference type="PANTHER" id="PTHR48021:SF89">
    <property type="entry name" value="FI02132P-RELATED"/>
    <property type="match status" value="1"/>
</dbReference>
<feature type="transmembrane region" description="Helical" evidence="7">
    <location>
        <begin position="50"/>
        <end position="71"/>
    </location>
</feature>
<gene>
    <name evidence="9" type="ORF">GWI33_009968</name>
</gene>
<comment type="subcellular location">
    <subcellularLocation>
        <location evidence="1">Membrane</location>
        <topology evidence="1">Multi-pass membrane protein</topology>
    </subcellularLocation>
</comment>
<dbReference type="Gene3D" id="1.20.1250.20">
    <property type="entry name" value="MFS general substrate transporter like domains"/>
    <property type="match status" value="1"/>
</dbReference>
<dbReference type="SUPFAM" id="SSF103473">
    <property type="entry name" value="MFS general substrate transporter"/>
    <property type="match status" value="1"/>
</dbReference>
<dbReference type="FunFam" id="1.20.1250.20:FF:000249">
    <property type="entry name" value="facilitated trehalose transporter Tret1"/>
    <property type="match status" value="1"/>
</dbReference>
<comment type="caution">
    <text evidence="9">The sequence shown here is derived from an EMBL/GenBank/DDBJ whole genome shotgun (WGS) entry which is preliminary data.</text>
</comment>
<reference evidence="9" key="1">
    <citation type="submission" date="2020-08" db="EMBL/GenBank/DDBJ databases">
        <title>Genome sequencing and assembly of the red palm weevil Rhynchophorus ferrugineus.</title>
        <authorList>
            <person name="Dias G.B."/>
            <person name="Bergman C.M."/>
            <person name="Manee M."/>
        </authorList>
    </citation>
    <scope>NUCLEOTIDE SEQUENCE</scope>
    <source>
        <strain evidence="9">AA-2017</strain>
        <tissue evidence="9">Whole larva</tissue>
    </source>
</reference>
<feature type="transmembrane region" description="Helical" evidence="7">
    <location>
        <begin position="375"/>
        <end position="395"/>
    </location>
</feature>
<keyword evidence="4 7" id="KW-0472">Membrane</keyword>
<evidence type="ECO:0000256" key="3">
    <source>
        <dbReference type="ARBA" id="ARBA00022989"/>
    </source>
</evidence>
<keyword evidence="3 7" id="KW-1133">Transmembrane helix</keyword>
<dbReference type="GO" id="GO:0022857">
    <property type="term" value="F:transmembrane transporter activity"/>
    <property type="evidence" value="ECO:0007669"/>
    <property type="project" value="InterPro"/>
</dbReference>
<dbReference type="OrthoDB" id="6612291at2759"/>
<feature type="transmembrane region" description="Helical" evidence="7">
    <location>
        <begin position="142"/>
        <end position="162"/>
    </location>
</feature>
<dbReference type="InterPro" id="IPR005828">
    <property type="entry name" value="MFS_sugar_transport-like"/>
</dbReference>
<dbReference type="PRINTS" id="PR00171">
    <property type="entry name" value="SUGRTRNSPORT"/>
</dbReference>
<keyword evidence="6" id="KW-0813">Transport</keyword>
<evidence type="ECO:0000256" key="4">
    <source>
        <dbReference type="ARBA" id="ARBA00023136"/>
    </source>
</evidence>
<keyword evidence="10" id="KW-1185">Reference proteome</keyword>
<feature type="transmembrane region" description="Helical" evidence="7">
    <location>
        <begin position="21"/>
        <end position="43"/>
    </location>
</feature>
<dbReference type="AlphaFoldDB" id="A0A834ISL5"/>
<dbReference type="PROSITE" id="PS00217">
    <property type="entry name" value="SUGAR_TRANSPORT_2"/>
    <property type="match status" value="1"/>
</dbReference>
<dbReference type="Proteomes" id="UP000625711">
    <property type="component" value="Unassembled WGS sequence"/>
</dbReference>
<sequence>MSIGFSAVAIPALVSYDQTQISWFASMASLATPLGCVVSGPIADRFGRKIAIAVVNTTAFIGWIIVGSAYYLTEQQYAVILVGRFMTGLATGLCGTPAAVYMAEIASPELRSVFTTWVSLFYALGIFWVYLLGFLFKDDWGTISFIGAAFPLVGMIFLKYFIPESPSWLVAKNRVDEAKNNMCKLYGTKNYDEDVQSEIEILLSSRGQKKYTHQKTLPQQFAKKVKLLMRRSFWKPFLLVITYFFFQQFTGIFVIMFYAIDIVKGAKVEMDAYVTIVLIATARLVAMLLLSYCSKHYGRRPLSILSGTGMAICMLILGSYILCIKQGIIDEENEKKLAMIPVILLILYFFISTMGFYPIPFALSSEVYPRNIRGTAAGLGAGANFLFNFITVKIYPSMVDSMSSYGVFFFYGGMSVIGTIFVIFFLPETRGKTLEEIQDYFVKKKEDNFTNRLEKGDTA</sequence>
<dbReference type="EMBL" id="JAACXV010000044">
    <property type="protein sequence ID" value="KAF7285784.1"/>
    <property type="molecule type" value="Genomic_DNA"/>
</dbReference>
<evidence type="ECO:0000256" key="2">
    <source>
        <dbReference type="ARBA" id="ARBA00022692"/>
    </source>
</evidence>
<feature type="domain" description="Major facilitator superfamily (MFS) profile" evidence="8">
    <location>
        <begin position="1"/>
        <end position="430"/>
    </location>
</feature>
<organism evidence="9 10">
    <name type="scientific">Rhynchophorus ferrugineus</name>
    <name type="common">Red palm weevil</name>
    <name type="synonym">Curculio ferrugineus</name>
    <dbReference type="NCBI Taxonomy" id="354439"/>
    <lineage>
        <taxon>Eukaryota</taxon>
        <taxon>Metazoa</taxon>
        <taxon>Ecdysozoa</taxon>
        <taxon>Arthropoda</taxon>
        <taxon>Hexapoda</taxon>
        <taxon>Insecta</taxon>
        <taxon>Pterygota</taxon>
        <taxon>Neoptera</taxon>
        <taxon>Endopterygota</taxon>
        <taxon>Coleoptera</taxon>
        <taxon>Polyphaga</taxon>
        <taxon>Cucujiformia</taxon>
        <taxon>Curculionidae</taxon>
        <taxon>Dryophthorinae</taxon>
        <taxon>Rhynchophorus</taxon>
    </lineage>
</organism>
<dbReference type="InterPro" id="IPR050549">
    <property type="entry name" value="MFS_Trehalose_Transporter"/>
</dbReference>
<evidence type="ECO:0000313" key="9">
    <source>
        <dbReference type="EMBL" id="KAF7285784.1"/>
    </source>
</evidence>
<feature type="transmembrane region" description="Helical" evidence="7">
    <location>
        <begin position="77"/>
        <end position="101"/>
    </location>
</feature>
<dbReference type="InterPro" id="IPR005829">
    <property type="entry name" value="Sugar_transporter_CS"/>
</dbReference>
<dbReference type="PROSITE" id="PS50850">
    <property type="entry name" value="MFS"/>
    <property type="match status" value="1"/>
</dbReference>
<dbReference type="PANTHER" id="PTHR48021">
    <property type="match status" value="1"/>
</dbReference>
<feature type="transmembrane region" description="Helical" evidence="7">
    <location>
        <begin position="342"/>
        <end position="363"/>
    </location>
</feature>